<proteinExistence type="predicted"/>
<feature type="region of interest" description="Disordered" evidence="1">
    <location>
        <begin position="131"/>
        <end position="179"/>
    </location>
</feature>
<gene>
    <name evidence="2" type="ORF">WISP_146995</name>
</gene>
<accession>A0ABQ9CQX8</accession>
<name>A0ABQ9CQX8_9PASS</name>
<dbReference type="Proteomes" id="UP001145742">
    <property type="component" value="Unassembled WGS sequence"/>
</dbReference>
<evidence type="ECO:0000313" key="3">
    <source>
        <dbReference type="Proteomes" id="UP001145742"/>
    </source>
</evidence>
<dbReference type="EMBL" id="WHWB01034786">
    <property type="protein sequence ID" value="KAJ7404166.1"/>
    <property type="molecule type" value="Genomic_DNA"/>
</dbReference>
<evidence type="ECO:0000313" key="2">
    <source>
        <dbReference type="EMBL" id="KAJ7404166.1"/>
    </source>
</evidence>
<keyword evidence="3" id="KW-1185">Reference proteome</keyword>
<sequence length="179" mass="19273">MLTHHGQLLPKQGCYNITFQSGSFESGATENAPEMMKTLLSVIGNEDCIAADQTSKDECTDMATSVLAVPLTPPLSTAKAGSPSGDRPHSALSTLRSGKCSSSSTESCTYEKSGLIPDVIHLSFPGARRNHPSSIHLQCKKNASADEKRPPAWQKCFRSQAHPGYDRQRSHSSQTPTQT</sequence>
<organism evidence="2 3">
    <name type="scientific">Willisornis vidua</name>
    <name type="common">Xingu scale-backed antbird</name>
    <dbReference type="NCBI Taxonomy" id="1566151"/>
    <lineage>
        <taxon>Eukaryota</taxon>
        <taxon>Metazoa</taxon>
        <taxon>Chordata</taxon>
        <taxon>Craniata</taxon>
        <taxon>Vertebrata</taxon>
        <taxon>Euteleostomi</taxon>
        <taxon>Archelosauria</taxon>
        <taxon>Archosauria</taxon>
        <taxon>Dinosauria</taxon>
        <taxon>Saurischia</taxon>
        <taxon>Theropoda</taxon>
        <taxon>Coelurosauria</taxon>
        <taxon>Aves</taxon>
        <taxon>Neognathae</taxon>
        <taxon>Neoaves</taxon>
        <taxon>Telluraves</taxon>
        <taxon>Australaves</taxon>
        <taxon>Passeriformes</taxon>
        <taxon>Thamnophilidae</taxon>
        <taxon>Willisornis</taxon>
    </lineage>
</organism>
<comment type="caution">
    <text evidence="2">The sequence shown here is derived from an EMBL/GenBank/DDBJ whole genome shotgun (WGS) entry which is preliminary data.</text>
</comment>
<feature type="region of interest" description="Disordered" evidence="1">
    <location>
        <begin position="74"/>
        <end position="104"/>
    </location>
</feature>
<reference evidence="2" key="1">
    <citation type="submission" date="2019-10" db="EMBL/GenBank/DDBJ databases">
        <authorList>
            <person name="Soares A.E.R."/>
            <person name="Aleixo A."/>
            <person name="Schneider P."/>
            <person name="Miyaki C.Y."/>
            <person name="Schneider M.P."/>
            <person name="Mello C."/>
            <person name="Vasconcelos A.T.R."/>
        </authorList>
    </citation>
    <scope>NUCLEOTIDE SEQUENCE</scope>
    <source>
        <tissue evidence="2">Muscle</tissue>
    </source>
</reference>
<protein>
    <submittedName>
        <fullName evidence="2">Uncharacterized protein</fullName>
    </submittedName>
</protein>
<evidence type="ECO:0000256" key="1">
    <source>
        <dbReference type="SAM" id="MobiDB-lite"/>
    </source>
</evidence>